<dbReference type="RefSeq" id="WP_217683541.1">
    <property type="nucleotide sequence ID" value="NZ_JAHRGL010000080.1"/>
</dbReference>
<dbReference type="EMBL" id="JAHRGL010000080">
    <property type="protein sequence ID" value="MBV2135119.1"/>
    <property type="molecule type" value="Genomic_DNA"/>
</dbReference>
<sequence length="71" mass="7840">MANEKVEVILDTHKCQGYGLCLGADDVFDLDSSVNIARLKTRFVDVSRLGEIEQIARDCPANAISCRVVQE</sequence>
<accession>A0ABS6N246</accession>
<comment type="caution">
    <text evidence="1">The sequence shown here is derived from an EMBL/GenBank/DDBJ whole genome shotgun (WGS) entry which is preliminary data.</text>
</comment>
<dbReference type="Gene3D" id="3.30.70.20">
    <property type="match status" value="1"/>
</dbReference>
<gene>
    <name evidence="1" type="ORF">KRX52_20305</name>
</gene>
<reference evidence="1 2" key="1">
    <citation type="submission" date="2021-06" db="EMBL/GenBank/DDBJ databases">
        <title>Differences between aerobic and microaerobic xylene degrading microbial communities.</title>
        <authorList>
            <person name="Banerjee S."/>
            <person name="Tancsics A."/>
        </authorList>
    </citation>
    <scope>NUCLEOTIDE SEQUENCE [LARGE SCALE GENOMIC DNA]</scope>
    <source>
        <strain evidence="1 2">MAP12</strain>
    </source>
</reference>
<name>A0ABS6N246_9GAMM</name>
<evidence type="ECO:0000313" key="2">
    <source>
        <dbReference type="Proteomes" id="UP000813068"/>
    </source>
</evidence>
<proteinExistence type="predicted"/>
<evidence type="ECO:0000313" key="1">
    <source>
        <dbReference type="EMBL" id="MBV2135119.1"/>
    </source>
</evidence>
<protein>
    <submittedName>
        <fullName evidence="1">Ferredoxin</fullName>
    </submittedName>
</protein>
<dbReference type="SUPFAM" id="SSF54862">
    <property type="entry name" value="4Fe-4S ferredoxins"/>
    <property type="match status" value="1"/>
</dbReference>
<dbReference type="Pfam" id="PF13459">
    <property type="entry name" value="Fer4_15"/>
    <property type="match status" value="1"/>
</dbReference>
<organism evidence="1 2">
    <name type="scientific">Geopseudomonas aromaticivorans</name>
    <dbReference type="NCBI Taxonomy" id="2849492"/>
    <lineage>
        <taxon>Bacteria</taxon>
        <taxon>Pseudomonadati</taxon>
        <taxon>Pseudomonadota</taxon>
        <taxon>Gammaproteobacteria</taxon>
        <taxon>Pseudomonadales</taxon>
        <taxon>Pseudomonadaceae</taxon>
        <taxon>Geopseudomonas</taxon>
    </lineage>
</organism>
<dbReference type="Proteomes" id="UP000813068">
    <property type="component" value="Unassembled WGS sequence"/>
</dbReference>
<keyword evidence="2" id="KW-1185">Reference proteome</keyword>